<feature type="compositionally biased region" description="Basic residues" evidence="1">
    <location>
        <begin position="98"/>
        <end position="108"/>
    </location>
</feature>
<proteinExistence type="predicted"/>
<name>A0A8G0LFK0_9HYPO</name>
<keyword evidence="3" id="KW-1185">Reference proteome</keyword>
<evidence type="ECO:0000313" key="2">
    <source>
        <dbReference type="EMBL" id="QYT01393.1"/>
    </source>
</evidence>
<accession>A0A8G0LFK0</accession>
<feature type="region of interest" description="Disordered" evidence="1">
    <location>
        <begin position="97"/>
        <end position="127"/>
    </location>
</feature>
<evidence type="ECO:0000256" key="1">
    <source>
        <dbReference type="SAM" id="MobiDB-lite"/>
    </source>
</evidence>
<gene>
    <name evidence="2" type="ORF">H0G86_008434</name>
</gene>
<organism evidence="2 3">
    <name type="scientific">Trichoderma simmonsii</name>
    <dbReference type="NCBI Taxonomy" id="1491479"/>
    <lineage>
        <taxon>Eukaryota</taxon>
        <taxon>Fungi</taxon>
        <taxon>Dikarya</taxon>
        <taxon>Ascomycota</taxon>
        <taxon>Pezizomycotina</taxon>
        <taxon>Sordariomycetes</taxon>
        <taxon>Hypocreomycetidae</taxon>
        <taxon>Hypocreales</taxon>
        <taxon>Hypocreaceae</taxon>
        <taxon>Trichoderma</taxon>
    </lineage>
</organism>
<dbReference type="AlphaFoldDB" id="A0A8G0LFK0"/>
<sequence length="127" mass="14370">MIPARVESWYLTELTSALDKLVRAMYPCTRGLWRSLRHSKPPPSLYLFLQQKLSSAPRPELPAVDSLPASSGFKHAKREAAMHFNLDEDSRLVACKTQTKHHRTAPLKHSRDDTSSKLSRATNCTNL</sequence>
<feature type="compositionally biased region" description="Polar residues" evidence="1">
    <location>
        <begin position="116"/>
        <end position="127"/>
    </location>
</feature>
<reference evidence="2 3" key="1">
    <citation type="journal article" date="2021" name="BMC Genomics">
        <title>Telomere-to-telomere genome assembly of asparaginase-producing Trichoderma simmonsii.</title>
        <authorList>
            <person name="Chung D."/>
            <person name="Kwon Y.M."/>
            <person name="Yang Y."/>
        </authorList>
    </citation>
    <scope>NUCLEOTIDE SEQUENCE [LARGE SCALE GENOMIC DNA]</scope>
    <source>
        <strain evidence="2 3">GH-Sj1</strain>
    </source>
</reference>
<protein>
    <submittedName>
        <fullName evidence="2">Uncharacterized protein</fullName>
    </submittedName>
</protein>
<evidence type="ECO:0000313" key="3">
    <source>
        <dbReference type="Proteomes" id="UP000826661"/>
    </source>
</evidence>
<dbReference type="Proteomes" id="UP000826661">
    <property type="component" value="Chromosome IV"/>
</dbReference>
<dbReference type="EMBL" id="CP075867">
    <property type="protein sequence ID" value="QYT01393.1"/>
    <property type="molecule type" value="Genomic_DNA"/>
</dbReference>